<dbReference type="GO" id="GO:0031261">
    <property type="term" value="C:DNA replication preinitiation complex"/>
    <property type="evidence" value="ECO:0007669"/>
    <property type="project" value="TreeGrafter"/>
</dbReference>
<comment type="function">
    <text evidence="7">Has a role in the initiation of DNA replication. Required at S-phase checkpoint.</text>
</comment>
<dbReference type="KEGG" id="cot:CORT_0A02230"/>
<dbReference type="EMBL" id="HE681719">
    <property type="protein sequence ID" value="CCG20614.1"/>
    <property type="molecule type" value="Genomic_DNA"/>
</dbReference>
<feature type="region of interest" description="Disordered" evidence="8">
    <location>
        <begin position="230"/>
        <end position="255"/>
    </location>
</feature>
<dbReference type="HOGENOM" id="CLU_667493_0_0_1"/>
<feature type="region of interest" description="Disordered" evidence="8">
    <location>
        <begin position="100"/>
        <end position="161"/>
    </location>
</feature>
<evidence type="ECO:0000256" key="8">
    <source>
        <dbReference type="SAM" id="MobiDB-lite"/>
    </source>
</evidence>
<dbReference type="eggNOG" id="ENOG502SCF7">
    <property type="taxonomic scope" value="Eukaryota"/>
</dbReference>
<evidence type="ECO:0000256" key="1">
    <source>
        <dbReference type="ARBA" id="ARBA00004123"/>
    </source>
</evidence>
<dbReference type="GeneID" id="14537442"/>
<dbReference type="GO" id="GO:0003688">
    <property type="term" value="F:DNA replication origin binding"/>
    <property type="evidence" value="ECO:0007669"/>
    <property type="project" value="TreeGrafter"/>
</dbReference>
<dbReference type="Proteomes" id="UP000005018">
    <property type="component" value="Chromosome 1"/>
</dbReference>
<dbReference type="GO" id="GO:0000727">
    <property type="term" value="P:double-strand break repair via break-induced replication"/>
    <property type="evidence" value="ECO:0007669"/>
    <property type="project" value="TreeGrafter"/>
</dbReference>
<dbReference type="RefSeq" id="XP_003866054.1">
    <property type="nucleotide sequence ID" value="XM_003866006.1"/>
</dbReference>
<keyword evidence="6 7" id="KW-0131">Cell cycle</keyword>
<evidence type="ECO:0000256" key="2">
    <source>
        <dbReference type="ARBA" id="ARBA00007276"/>
    </source>
</evidence>
<dbReference type="CDD" id="cd22289">
    <property type="entry name" value="RecQL4_SLD2_NTD"/>
    <property type="match status" value="1"/>
</dbReference>
<dbReference type="InterPro" id="IPR040203">
    <property type="entry name" value="Sld2"/>
</dbReference>
<evidence type="ECO:0000256" key="4">
    <source>
        <dbReference type="ARBA" id="ARBA00022705"/>
    </source>
</evidence>
<keyword evidence="10" id="KW-1185">Reference proteome</keyword>
<keyword evidence="5 7" id="KW-0539">Nucleus</keyword>
<dbReference type="PANTHER" id="PTHR28124:SF1">
    <property type="entry name" value="DNA REPLICATION REGULATOR SLD2"/>
    <property type="match status" value="1"/>
</dbReference>
<feature type="compositionally biased region" description="Polar residues" evidence="8">
    <location>
        <begin position="138"/>
        <end position="161"/>
    </location>
</feature>
<keyword evidence="4 7" id="KW-0235">DNA replication</keyword>
<dbReference type="GO" id="GO:1902977">
    <property type="term" value="P:mitotic DNA replication preinitiation complex assembly"/>
    <property type="evidence" value="ECO:0007669"/>
    <property type="project" value="TreeGrafter"/>
</dbReference>
<evidence type="ECO:0000256" key="7">
    <source>
        <dbReference type="RuleBase" id="RU367067"/>
    </source>
</evidence>
<comment type="subcellular location">
    <subcellularLocation>
        <location evidence="1 7">Nucleus</location>
    </subcellularLocation>
</comment>
<comment type="similarity">
    <text evidence="2 7">Belongs to the SLD2 family.</text>
</comment>
<feature type="compositionally biased region" description="Basic residues" evidence="8">
    <location>
        <begin position="238"/>
        <end position="252"/>
    </location>
</feature>
<dbReference type="GO" id="GO:0006270">
    <property type="term" value="P:DNA replication initiation"/>
    <property type="evidence" value="ECO:0007669"/>
    <property type="project" value="UniProtKB-UniRule"/>
</dbReference>
<accession>H8WVZ0</accession>
<evidence type="ECO:0000256" key="3">
    <source>
        <dbReference type="ARBA" id="ARBA00018363"/>
    </source>
</evidence>
<dbReference type="OrthoDB" id="8775810at2759"/>
<name>H8WVZ0_CANO9</name>
<gene>
    <name evidence="9" type="ORF">CORT_0A02230</name>
</gene>
<evidence type="ECO:0000313" key="9">
    <source>
        <dbReference type="EMBL" id="CCG20614.1"/>
    </source>
</evidence>
<proteinExistence type="inferred from homology"/>
<dbReference type="InterPro" id="IPR021110">
    <property type="entry name" value="DNA_rep_checkpnt_protein"/>
</dbReference>
<evidence type="ECO:0000313" key="10">
    <source>
        <dbReference type="Proteomes" id="UP000005018"/>
    </source>
</evidence>
<dbReference type="PANTHER" id="PTHR28124">
    <property type="entry name" value="DNA REPLICATION REGULATOR SLD2"/>
    <property type="match status" value="1"/>
</dbReference>
<dbReference type="GO" id="GO:0003697">
    <property type="term" value="F:single-stranded DNA binding"/>
    <property type="evidence" value="ECO:0007669"/>
    <property type="project" value="TreeGrafter"/>
</dbReference>
<sequence length="338" mass="38513">MSDDIFKVKQQIKDWEHKFKVRHGRLPSKVDVHDNPKIKALYSKYKSTKVSKHVSTTKDKPTSNSDADEKENMFPTPNGELGPTPQANGRVLSIFDFQLTPPESSPLKKRSTNAPDVENDIDSIPPDATPVKSKRRLSFSTPTKASSESSPTTISKKLQQAAETPRYLKSTATPIFNKNVVNFSISPSPLKPNRLGRKLMDVYNMSIKEMDHRDAEDLIDIKEVEESDEVASDSQPIVKRKTQKRQTRRSKMAPRPILEIDSSDEVDVQQKMSNLEERERAALAAYMNSDSESESDVLENGHMHGSPVKKTRKPIAQNYKRLKINDPRSRRFKQRMRR</sequence>
<evidence type="ECO:0000256" key="5">
    <source>
        <dbReference type="ARBA" id="ARBA00023242"/>
    </source>
</evidence>
<feature type="region of interest" description="Disordered" evidence="8">
    <location>
        <begin position="49"/>
        <end position="88"/>
    </location>
</feature>
<evidence type="ECO:0000256" key="6">
    <source>
        <dbReference type="ARBA" id="ARBA00023306"/>
    </source>
</evidence>
<organism evidence="9 10">
    <name type="scientific">Candida orthopsilosis (strain 90-125)</name>
    <name type="common">Yeast</name>
    <dbReference type="NCBI Taxonomy" id="1136231"/>
    <lineage>
        <taxon>Eukaryota</taxon>
        <taxon>Fungi</taxon>
        <taxon>Dikarya</taxon>
        <taxon>Ascomycota</taxon>
        <taxon>Saccharomycotina</taxon>
        <taxon>Pichiomycetes</taxon>
        <taxon>Debaryomycetaceae</taxon>
        <taxon>Candida/Lodderomyces clade</taxon>
        <taxon>Candida</taxon>
    </lineage>
</organism>
<dbReference type="Gene3D" id="1.10.10.1460">
    <property type="match status" value="1"/>
</dbReference>
<protein>
    <recommendedName>
        <fullName evidence="3 7">DNA replication regulator SLD2</fullName>
    </recommendedName>
</protein>
<feature type="region of interest" description="Disordered" evidence="8">
    <location>
        <begin position="287"/>
        <end position="338"/>
    </location>
</feature>
<dbReference type="Pfam" id="PF11719">
    <property type="entry name" value="Drc1-Sld2"/>
    <property type="match status" value="1"/>
</dbReference>
<reference evidence="9 10" key="1">
    <citation type="journal article" date="2012" name="PLoS ONE">
        <title>Sequence and analysis of the genome of the pathogenic yeast Candida orthopsilosis.</title>
        <authorList>
            <person name="Riccombeni A."/>
            <person name="Vidanes G."/>
            <person name="Proux-Wera E."/>
            <person name="Wolfe K.H."/>
            <person name="Butler G."/>
        </authorList>
    </citation>
    <scope>NUCLEOTIDE SEQUENCE [LARGE SCALE GENOMIC DNA]</scope>
    <source>
        <strain evidence="9 10">Co 90-125</strain>
    </source>
</reference>
<dbReference type="AlphaFoldDB" id="H8WVZ0"/>